<keyword evidence="3" id="KW-1185">Reference proteome</keyword>
<dbReference type="RefSeq" id="WP_229230351.1">
    <property type="nucleotide sequence ID" value="NZ_AP024525.1"/>
</dbReference>
<protein>
    <submittedName>
        <fullName evidence="2">NAD(P)-dependent oxidoreductase</fullName>
    </submittedName>
</protein>
<dbReference type="PANTHER" id="PTHR47129">
    <property type="entry name" value="QUINONE OXIDOREDUCTASE 2"/>
    <property type="match status" value="1"/>
</dbReference>
<dbReference type="SUPFAM" id="SSF51735">
    <property type="entry name" value="NAD(P)-binding Rossmann-fold domains"/>
    <property type="match status" value="1"/>
</dbReference>
<dbReference type="PANTHER" id="PTHR47129:SF1">
    <property type="entry name" value="NMRA-LIKE DOMAIN-CONTAINING PROTEIN"/>
    <property type="match status" value="1"/>
</dbReference>
<accession>A0ABM7PZD4</accession>
<dbReference type="EMBL" id="AP024525">
    <property type="protein sequence ID" value="BCT77667.1"/>
    <property type="molecule type" value="Genomic_DNA"/>
</dbReference>
<sequence>MSDSPTIGITGVTGTIGGHVARLLSNSGLPLVLLPRNPAKAPTLPRAVVRPADYGDRNLCERSLEGIETLFMVSGRESATRMDEHRSFVDAAQAAGVRHVVYTSFMGAAPDATFTLARDHFATEEYIKSAGLAYTFLRDCLYSDFLEAMVGDDGVIRGPAGSGAAAVVAQADVARCAAAVLRDPATHAGVTYTLTGPEALTMVQVAHIISAVRGRTVTFHHETVAEAYESRKKWPAPDWQYDAWVSTYTAIAAGEMEHVSDDVETITGQRPMSLKEVLRANRG</sequence>
<evidence type="ECO:0000313" key="3">
    <source>
        <dbReference type="Proteomes" id="UP001319861"/>
    </source>
</evidence>
<dbReference type="CDD" id="cd05269">
    <property type="entry name" value="TMR_SDR_a"/>
    <property type="match status" value="1"/>
</dbReference>
<evidence type="ECO:0000259" key="1">
    <source>
        <dbReference type="Pfam" id="PF05368"/>
    </source>
</evidence>
<proteinExistence type="predicted"/>
<dbReference type="Gene3D" id="3.40.50.720">
    <property type="entry name" value="NAD(P)-binding Rossmann-like Domain"/>
    <property type="match status" value="1"/>
</dbReference>
<reference evidence="2 3" key="1">
    <citation type="journal article" date="2021" name="J. Biosci. Bioeng.">
        <title>Identification and characterization of a chc gene cluster responsible for the aromatization pathway of cyclohexanecarboxylate degradation in Sinomonas cyclohexanicum ATCC 51369.</title>
        <authorList>
            <person name="Yamamoto T."/>
            <person name="Hasegawa Y."/>
            <person name="Lau P.C.K."/>
            <person name="Iwaki H."/>
        </authorList>
    </citation>
    <scope>NUCLEOTIDE SEQUENCE [LARGE SCALE GENOMIC DNA]</scope>
    <source>
        <strain evidence="2 3">ATCC 51369</strain>
    </source>
</reference>
<dbReference type="Gene3D" id="3.90.25.10">
    <property type="entry name" value="UDP-galactose 4-epimerase, domain 1"/>
    <property type="match status" value="1"/>
</dbReference>
<dbReference type="Pfam" id="PF05368">
    <property type="entry name" value="NmrA"/>
    <property type="match status" value="1"/>
</dbReference>
<dbReference type="InterPro" id="IPR008030">
    <property type="entry name" value="NmrA-like"/>
</dbReference>
<gene>
    <name evidence="2" type="ORF">SCMU_35090</name>
</gene>
<name>A0ABM7PZD4_SINCY</name>
<feature type="domain" description="NmrA-like" evidence="1">
    <location>
        <begin position="6"/>
        <end position="223"/>
    </location>
</feature>
<organism evidence="2 3">
    <name type="scientific">Sinomonas cyclohexanicum</name>
    <name type="common">Corynebacterium cyclohexanicum</name>
    <dbReference type="NCBI Taxonomy" id="322009"/>
    <lineage>
        <taxon>Bacteria</taxon>
        <taxon>Bacillati</taxon>
        <taxon>Actinomycetota</taxon>
        <taxon>Actinomycetes</taxon>
        <taxon>Micrococcales</taxon>
        <taxon>Micrococcaceae</taxon>
        <taxon>Sinomonas</taxon>
    </lineage>
</organism>
<dbReference type="Proteomes" id="UP001319861">
    <property type="component" value="Chromosome"/>
</dbReference>
<evidence type="ECO:0000313" key="2">
    <source>
        <dbReference type="EMBL" id="BCT77667.1"/>
    </source>
</evidence>
<dbReference type="InterPro" id="IPR052718">
    <property type="entry name" value="NmrA-type_oxidoreductase"/>
</dbReference>
<dbReference type="InterPro" id="IPR036291">
    <property type="entry name" value="NAD(P)-bd_dom_sf"/>
</dbReference>